<dbReference type="FunFam" id="3.30.200.20:FF:000771">
    <property type="entry name" value="AGC family protein kinase"/>
    <property type="match status" value="1"/>
</dbReference>
<dbReference type="PANTHER" id="PTHR24356:SF1">
    <property type="entry name" value="SERINE_THREONINE-PROTEIN KINASE GREATWALL"/>
    <property type="match status" value="1"/>
</dbReference>
<evidence type="ECO:0000256" key="3">
    <source>
        <dbReference type="ARBA" id="ARBA00022679"/>
    </source>
</evidence>
<keyword evidence="6 9" id="KW-0067">ATP-binding</keyword>
<gene>
    <name evidence="14" type="ORF">TVAG_378240</name>
</gene>
<dbReference type="GO" id="GO:0035556">
    <property type="term" value="P:intracellular signal transduction"/>
    <property type="evidence" value="ECO:0000318"/>
    <property type="project" value="GO_Central"/>
</dbReference>
<organism evidence="14 15">
    <name type="scientific">Trichomonas vaginalis (strain ATCC PRA-98 / G3)</name>
    <dbReference type="NCBI Taxonomy" id="412133"/>
    <lineage>
        <taxon>Eukaryota</taxon>
        <taxon>Metamonada</taxon>
        <taxon>Parabasalia</taxon>
        <taxon>Trichomonadida</taxon>
        <taxon>Trichomonadidae</taxon>
        <taxon>Trichomonas</taxon>
    </lineage>
</organism>
<dbReference type="Gene3D" id="3.30.200.20">
    <property type="entry name" value="Phosphorylase Kinase, domain 1"/>
    <property type="match status" value="1"/>
</dbReference>
<evidence type="ECO:0000256" key="6">
    <source>
        <dbReference type="ARBA" id="ARBA00022840"/>
    </source>
</evidence>
<dbReference type="Pfam" id="PF00169">
    <property type="entry name" value="PH"/>
    <property type="match status" value="1"/>
</dbReference>
<reference evidence="14" key="2">
    <citation type="journal article" date="2007" name="Science">
        <title>Draft genome sequence of the sexually transmitted pathogen Trichomonas vaginalis.</title>
        <authorList>
            <person name="Carlton J.M."/>
            <person name="Hirt R.P."/>
            <person name="Silva J.C."/>
            <person name="Delcher A.L."/>
            <person name="Schatz M."/>
            <person name="Zhao Q."/>
            <person name="Wortman J.R."/>
            <person name="Bidwell S.L."/>
            <person name="Alsmark U.C.M."/>
            <person name="Besteiro S."/>
            <person name="Sicheritz-Ponten T."/>
            <person name="Noel C.J."/>
            <person name="Dacks J.B."/>
            <person name="Foster P.G."/>
            <person name="Simillion C."/>
            <person name="Van de Peer Y."/>
            <person name="Miranda-Saavedra D."/>
            <person name="Barton G.J."/>
            <person name="Westrop G.D."/>
            <person name="Mueller S."/>
            <person name="Dessi D."/>
            <person name="Fiori P.L."/>
            <person name="Ren Q."/>
            <person name="Paulsen I."/>
            <person name="Zhang H."/>
            <person name="Bastida-Corcuera F.D."/>
            <person name="Simoes-Barbosa A."/>
            <person name="Brown M.T."/>
            <person name="Hayes R.D."/>
            <person name="Mukherjee M."/>
            <person name="Okumura C.Y."/>
            <person name="Schneider R."/>
            <person name="Smith A.J."/>
            <person name="Vanacova S."/>
            <person name="Villalvazo M."/>
            <person name="Haas B.J."/>
            <person name="Pertea M."/>
            <person name="Feldblyum T.V."/>
            <person name="Utterback T.R."/>
            <person name="Shu C.L."/>
            <person name="Osoegawa K."/>
            <person name="de Jong P.J."/>
            <person name="Hrdy I."/>
            <person name="Horvathova L."/>
            <person name="Zubacova Z."/>
            <person name="Dolezal P."/>
            <person name="Malik S.B."/>
            <person name="Logsdon J.M. Jr."/>
            <person name="Henze K."/>
            <person name="Gupta A."/>
            <person name="Wang C.C."/>
            <person name="Dunne R.L."/>
            <person name="Upcroft J.A."/>
            <person name="Upcroft P."/>
            <person name="White O."/>
            <person name="Salzberg S.L."/>
            <person name="Tang P."/>
            <person name="Chiu C.-H."/>
            <person name="Lee Y.-S."/>
            <person name="Embley T.M."/>
            <person name="Coombs G.H."/>
            <person name="Mottram J.C."/>
            <person name="Tachezy J."/>
            <person name="Fraser-Liggett C.M."/>
            <person name="Johnson P.J."/>
        </authorList>
    </citation>
    <scope>NUCLEOTIDE SEQUENCE [LARGE SCALE GENOMIC DNA]</scope>
    <source>
        <strain evidence="14">G3</strain>
    </source>
</reference>
<reference evidence="14" key="1">
    <citation type="submission" date="2006-10" db="EMBL/GenBank/DDBJ databases">
        <authorList>
            <person name="Amadeo P."/>
            <person name="Zhao Q."/>
            <person name="Wortman J."/>
            <person name="Fraser-Liggett C."/>
            <person name="Carlton J."/>
        </authorList>
    </citation>
    <scope>NUCLEOTIDE SEQUENCE</scope>
    <source>
        <strain evidence="14">G3</strain>
    </source>
</reference>
<dbReference type="OrthoDB" id="162894at2759"/>
<dbReference type="InterPro" id="IPR008271">
    <property type="entry name" value="Ser/Thr_kinase_AS"/>
</dbReference>
<keyword evidence="15" id="KW-1185">Reference proteome</keyword>
<feature type="binding site" evidence="9">
    <location>
        <position position="136"/>
    </location>
    <ligand>
        <name>ATP</name>
        <dbReference type="ChEBI" id="CHEBI:30616"/>
    </ligand>
</feature>
<evidence type="ECO:0000256" key="2">
    <source>
        <dbReference type="ARBA" id="ARBA00022527"/>
    </source>
</evidence>
<evidence type="ECO:0000259" key="13">
    <source>
        <dbReference type="PROSITE" id="PS51285"/>
    </source>
</evidence>
<dbReference type="SUPFAM" id="SSF50729">
    <property type="entry name" value="PH domain-like"/>
    <property type="match status" value="1"/>
</dbReference>
<dbReference type="eggNOG" id="KOG0598">
    <property type="taxonomic scope" value="Eukaryota"/>
</dbReference>
<dbReference type="PROSITE" id="PS00107">
    <property type="entry name" value="PROTEIN_KINASE_ATP"/>
    <property type="match status" value="1"/>
</dbReference>
<dbReference type="PANTHER" id="PTHR24356">
    <property type="entry name" value="SERINE/THREONINE-PROTEIN KINASE"/>
    <property type="match status" value="1"/>
</dbReference>
<protein>
    <recommendedName>
        <fullName evidence="1">non-specific serine/threonine protein kinase</fullName>
        <ecNumber evidence="1">2.7.11.1</ecNumber>
    </recommendedName>
</protein>
<dbReference type="GO" id="GO:0004674">
    <property type="term" value="F:protein serine/threonine kinase activity"/>
    <property type="evidence" value="ECO:0000318"/>
    <property type="project" value="GO_Central"/>
</dbReference>
<name>A2DB15_TRIV3</name>
<evidence type="ECO:0000256" key="10">
    <source>
        <dbReference type="RuleBase" id="RU000304"/>
    </source>
</evidence>
<dbReference type="InterPro" id="IPR001849">
    <property type="entry name" value="PH_domain"/>
</dbReference>
<evidence type="ECO:0000259" key="12">
    <source>
        <dbReference type="PROSITE" id="PS50011"/>
    </source>
</evidence>
<keyword evidence="4 9" id="KW-0547">Nucleotide-binding</keyword>
<sequence>MSDLEGYLDVKRPSEKDWHIRFCTLSGNGLCMYEDETKIALSCQIIIDHDTNISCSDENEKALIFSITCPNAGVYAFRAKCLDSLVKWLNKLLQKLYPSNGISIDDFEIISELGRGSYGKVMLAKYKKTDELVAIKSIHKKFLIDKHQVNTVLTEREILMKVDCPYIIKLLFSFQSPSKFYLVLEYSSGGDLFSHLRNSGRFTLDDIKIYIAELAVAIHHLHKNSIIYRDLKPENVLFCADGHLKLTDFGISKILKQHSDTTSTMCGTKEYIAPEEILGNQYGYAVDWWQLGILLYEIIARHTPFANENTQTLFKNILSRNVALFPIRDPGAKSLIGHLLKKDPKERACFKDIHASPFFEGFDWDTIANHSAKCAYIPDDFSSDDCVNCDAECQGERPCESYVMPVMERFENFSYTDKRFTQAVE</sequence>
<proteinExistence type="inferred from homology"/>
<dbReference type="VEuPathDB" id="TrichDB:TVAG_378240"/>
<dbReference type="VEuPathDB" id="TrichDB:TVAGG3_0518350"/>
<dbReference type="AlphaFoldDB" id="A2DB15"/>
<dbReference type="EC" id="2.7.11.1" evidence="1"/>
<evidence type="ECO:0000256" key="8">
    <source>
        <dbReference type="ARBA" id="ARBA00048679"/>
    </source>
</evidence>
<evidence type="ECO:0000256" key="5">
    <source>
        <dbReference type="ARBA" id="ARBA00022777"/>
    </source>
</evidence>
<dbReference type="SUPFAM" id="SSF56112">
    <property type="entry name" value="Protein kinase-like (PK-like)"/>
    <property type="match status" value="1"/>
</dbReference>
<dbReference type="Proteomes" id="UP000001542">
    <property type="component" value="Unassembled WGS sequence"/>
</dbReference>
<feature type="domain" description="PH" evidence="11">
    <location>
        <begin position="1"/>
        <end position="97"/>
    </location>
</feature>
<dbReference type="InterPro" id="IPR017441">
    <property type="entry name" value="Protein_kinase_ATP_BS"/>
</dbReference>
<dbReference type="SMR" id="A2DB15"/>
<dbReference type="Gene3D" id="2.30.29.30">
    <property type="entry name" value="Pleckstrin-homology domain (PH domain)/Phosphotyrosine-binding domain (PTB)"/>
    <property type="match status" value="1"/>
</dbReference>
<feature type="domain" description="AGC-kinase C-terminal" evidence="13">
    <location>
        <begin position="360"/>
        <end position="425"/>
    </location>
</feature>
<dbReference type="PROSITE" id="PS50003">
    <property type="entry name" value="PH_DOMAIN"/>
    <property type="match status" value="1"/>
</dbReference>
<dbReference type="EMBL" id="DS113184">
    <property type="protein sequence ID" value="EAY22345.1"/>
    <property type="molecule type" value="Genomic_DNA"/>
</dbReference>
<dbReference type="CDD" id="cd05123">
    <property type="entry name" value="STKc_AGC"/>
    <property type="match status" value="1"/>
</dbReference>
<dbReference type="KEGG" id="tva:5467900"/>
<dbReference type="FunFam" id="1.10.510.10:FF:000008">
    <property type="entry name" value="Non-specific serine/threonine protein kinase"/>
    <property type="match status" value="1"/>
</dbReference>
<accession>A2DB15</accession>
<keyword evidence="3" id="KW-0808">Transferase</keyword>
<evidence type="ECO:0000256" key="9">
    <source>
        <dbReference type="PROSITE-ProRule" id="PRU10141"/>
    </source>
</evidence>
<dbReference type="SMART" id="SM00220">
    <property type="entry name" value="S_TKc"/>
    <property type="match status" value="1"/>
</dbReference>
<evidence type="ECO:0000256" key="7">
    <source>
        <dbReference type="ARBA" id="ARBA00047899"/>
    </source>
</evidence>
<evidence type="ECO:0000259" key="11">
    <source>
        <dbReference type="PROSITE" id="PS50003"/>
    </source>
</evidence>
<comment type="catalytic activity">
    <reaction evidence="8">
        <text>L-seryl-[protein] + ATP = O-phospho-L-seryl-[protein] + ADP + H(+)</text>
        <dbReference type="Rhea" id="RHEA:17989"/>
        <dbReference type="Rhea" id="RHEA-COMP:9863"/>
        <dbReference type="Rhea" id="RHEA-COMP:11604"/>
        <dbReference type="ChEBI" id="CHEBI:15378"/>
        <dbReference type="ChEBI" id="CHEBI:29999"/>
        <dbReference type="ChEBI" id="CHEBI:30616"/>
        <dbReference type="ChEBI" id="CHEBI:83421"/>
        <dbReference type="ChEBI" id="CHEBI:456216"/>
        <dbReference type="EC" id="2.7.11.1"/>
    </reaction>
</comment>
<dbReference type="STRING" id="5722.A2DB15"/>
<keyword evidence="2 10" id="KW-0723">Serine/threonine-protein kinase</keyword>
<evidence type="ECO:0000256" key="1">
    <source>
        <dbReference type="ARBA" id="ARBA00012513"/>
    </source>
</evidence>
<dbReference type="Gene3D" id="1.10.510.10">
    <property type="entry name" value="Transferase(Phosphotransferase) domain 1"/>
    <property type="match status" value="1"/>
</dbReference>
<dbReference type="GO" id="GO:0005524">
    <property type="term" value="F:ATP binding"/>
    <property type="evidence" value="ECO:0007669"/>
    <property type="project" value="UniProtKB-UniRule"/>
</dbReference>
<dbReference type="OMA" id="SAKCAYI"/>
<evidence type="ECO:0000256" key="4">
    <source>
        <dbReference type="ARBA" id="ARBA00022741"/>
    </source>
</evidence>
<dbReference type="InterPro" id="IPR045270">
    <property type="entry name" value="STKc_AGC"/>
</dbReference>
<comment type="catalytic activity">
    <reaction evidence="7">
        <text>L-threonyl-[protein] + ATP = O-phospho-L-threonyl-[protein] + ADP + H(+)</text>
        <dbReference type="Rhea" id="RHEA:46608"/>
        <dbReference type="Rhea" id="RHEA-COMP:11060"/>
        <dbReference type="Rhea" id="RHEA-COMP:11605"/>
        <dbReference type="ChEBI" id="CHEBI:15378"/>
        <dbReference type="ChEBI" id="CHEBI:30013"/>
        <dbReference type="ChEBI" id="CHEBI:30616"/>
        <dbReference type="ChEBI" id="CHEBI:61977"/>
        <dbReference type="ChEBI" id="CHEBI:456216"/>
        <dbReference type="EC" id="2.7.11.1"/>
    </reaction>
</comment>
<keyword evidence="5 14" id="KW-0418">Kinase</keyword>
<dbReference type="InParanoid" id="A2DB15"/>
<evidence type="ECO:0000313" key="15">
    <source>
        <dbReference type="Proteomes" id="UP000001542"/>
    </source>
</evidence>
<dbReference type="PROSITE" id="PS51285">
    <property type="entry name" value="AGC_KINASE_CTER"/>
    <property type="match status" value="1"/>
</dbReference>
<comment type="similarity">
    <text evidence="10">Belongs to the protein kinase superfamily.</text>
</comment>
<evidence type="ECO:0000313" key="14">
    <source>
        <dbReference type="EMBL" id="EAY22345.1"/>
    </source>
</evidence>
<dbReference type="FunFam" id="2.30.29.30:FF:000350">
    <property type="entry name" value="AGC family protein kinase"/>
    <property type="match status" value="1"/>
</dbReference>
<dbReference type="SMART" id="SM00233">
    <property type="entry name" value="PH"/>
    <property type="match status" value="1"/>
</dbReference>
<dbReference type="InterPro" id="IPR000961">
    <property type="entry name" value="AGC-kinase_C"/>
</dbReference>
<dbReference type="InterPro" id="IPR011009">
    <property type="entry name" value="Kinase-like_dom_sf"/>
</dbReference>
<dbReference type="PROSITE" id="PS50011">
    <property type="entry name" value="PROTEIN_KINASE_DOM"/>
    <property type="match status" value="1"/>
</dbReference>
<dbReference type="PROSITE" id="PS00108">
    <property type="entry name" value="PROTEIN_KINASE_ST"/>
    <property type="match status" value="1"/>
</dbReference>
<dbReference type="CDD" id="cd00821">
    <property type="entry name" value="PH"/>
    <property type="match status" value="1"/>
</dbReference>
<dbReference type="RefSeq" id="XP_001583331.1">
    <property type="nucleotide sequence ID" value="XM_001583281.1"/>
</dbReference>
<dbReference type="Pfam" id="PF00069">
    <property type="entry name" value="Pkinase"/>
    <property type="match status" value="1"/>
</dbReference>
<dbReference type="InterPro" id="IPR011993">
    <property type="entry name" value="PH-like_dom_sf"/>
</dbReference>
<dbReference type="InterPro" id="IPR000719">
    <property type="entry name" value="Prot_kinase_dom"/>
</dbReference>
<feature type="domain" description="Protein kinase" evidence="12">
    <location>
        <begin position="107"/>
        <end position="359"/>
    </location>
</feature>
<dbReference type="InterPro" id="IPR050236">
    <property type="entry name" value="Ser_Thr_kinase_AGC"/>
</dbReference>